<evidence type="ECO:0000256" key="5">
    <source>
        <dbReference type="ARBA" id="ARBA00023004"/>
    </source>
</evidence>
<dbReference type="EMBL" id="BMRE01000016">
    <property type="protein sequence ID" value="GGU43502.1"/>
    <property type="molecule type" value="Genomic_DNA"/>
</dbReference>
<evidence type="ECO:0000313" key="9">
    <source>
        <dbReference type="EMBL" id="GGU43502.1"/>
    </source>
</evidence>
<dbReference type="InterPro" id="IPR036922">
    <property type="entry name" value="Rieske_2Fe-2S_sf"/>
</dbReference>
<keyword evidence="10" id="KW-1185">Reference proteome</keyword>
<comment type="caution">
    <text evidence="9">The sequence shown here is derived from an EMBL/GenBank/DDBJ whole genome shotgun (WGS) entry which is preliminary data.</text>
</comment>
<dbReference type="PANTHER" id="PTHR43756">
    <property type="entry name" value="CHOLINE MONOOXYGENASE, CHLOROPLASTIC"/>
    <property type="match status" value="1"/>
</dbReference>
<keyword evidence="2" id="KW-0001">2Fe-2S</keyword>
<name>A0ABQ2UN38_9PSEU</name>
<feature type="domain" description="Rieske" evidence="8">
    <location>
        <begin position="56"/>
        <end position="171"/>
    </location>
</feature>
<evidence type="ECO:0000256" key="4">
    <source>
        <dbReference type="ARBA" id="ARBA00023002"/>
    </source>
</evidence>
<keyword evidence="5" id="KW-0408">Iron</keyword>
<evidence type="ECO:0000256" key="6">
    <source>
        <dbReference type="ARBA" id="ARBA00023014"/>
    </source>
</evidence>
<feature type="region of interest" description="Disordered" evidence="7">
    <location>
        <begin position="1"/>
        <end position="27"/>
    </location>
</feature>
<dbReference type="PANTHER" id="PTHR43756:SF5">
    <property type="entry name" value="CHOLINE MONOOXYGENASE, CHLOROPLASTIC"/>
    <property type="match status" value="1"/>
</dbReference>
<dbReference type="InterPro" id="IPR043264">
    <property type="entry name" value="AhdA1c-like_alpha_C"/>
</dbReference>
<organism evidence="9 10">
    <name type="scientific">Lentzea flava</name>
    <dbReference type="NCBI Taxonomy" id="103732"/>
    <lineage>
        <taxon>Bacteria</taxon>
        <taxon>Bacillati</taxon>
        <taxon>Actinomycetota</taxon>
        <taxon>Actinomycetes</taxon>
        <taxon>Pseudonocardiales</taxon>
        <taxon>Pseudonocardiaceae</taxon>
        <taxon>Lentzea</taxon>
    </lineage>
</organism>
<evidence type="ECO:0000256" key="3">
    <source>
        <dbReference type="ARBA" id="ARBA00022723"/>
    </source>
</evidence>
<dbReference type="SUPFAM" id="SSF55961">
    <property type="entry name" value="Bet v1-like"/>
    <property type="match status" value="1"/>
</dbReference>
<evidence type="ECO:0000256" key="1">
    <source>
        <dbReference type="ARBA" id="ARBA00001962"/>
    </source>
</evidence>
<reference evidence="10" key="1">
    <citation type="journal article" date="2019" name="Int. J. Syst. Evol. Microbiol.">
        <title>The Global Catalogue of Microorganisms (GCM) 10K type strain sequencing project: providing services to taxonomists for standard genome sequencing and annotation.</title>
        <authorList>
            <consortium name="The Broad Institute Genomics Platform"/>
            <consortium name="The Broad Institute Genome Sequencing Center for Infectious Disease"/>
            <person name="Wu L."/>
            <person name="Ma J."/>
        </authorList>
    </citation>
    <scope>NUCLEOTIDE SEQUENCE [LARGE SCALE GENOMIC DNA]</scope>
    <source>
        <strain evidence="10">JCM 3296</strain>
    </source>
</reference>
<evidence type="ECO:0000313" key="10">
    <source>
        <dbReference type="Proteomes" id="UP000649573"/>
    </source>
</evidence>
<dbReference type="Gene3D" id="2.102.10.10">
    <property type="entry name" value="Rieske [2Fe-2S] iron-sulphur domain"/>
    <property type="match status" value="1"/>
</dbReference>
<gene>
    <name evidence="9" type="ORF">GCM10010178_40040</name>
</gene>
<dbReference type="Proteomes" id="UP000649573">
    <property type="component" value="Unassembled WGS sequence"/>
</dbReference>
<dbReference type="InterPro" id="IPR015879">
    <property type="entry name" value="Ring_hydroxy_dOase_asu_C_dom"/>
</dbReference>
<dbReference type="Pfam" id="PF00848">
    <property type="entry name" value="Ring_hydroxyl_A"/>
    <property type="match status" value="1"/>
</dbReference>
<proteinExistence type="predicted"/>
<dbReference type="CDD" id="cd08880">
    <property type="entry name" value="RHO_alpha_C_ahdA1c-like"/>
    <property type="match status" value="1"/>
</dbReference>
<sequence>MLNHLPDTTIQVPDKPDTAPPSPAWPSDSYDRVPAWIYSDQAVYTKEQERVFRSSWNYVALSAELPENGSFKRSWVGDAPVVVTRDRDGVVHCVVSRCAHRGVEFVRELRGTLKCLRCPYHQWTYSLDGRLTGVPFRRGVGGKGGMPPDFDASASGLQRLAVTERNGVIFASFASEPPSLELSLGPTMIGYFDRVFNGRPLEILGYSRQRIPCNWKLIFENIKDPYHASTLHVFLVTFGLFRADTPAAVKMDPSGAHSVLISSKRDAVSAAETAELATFRKDLSLNEPELVQPIDEFDDPHTAVMQTIWPNLIVQQQVNTLATRHIVPRGPGQADLLWTFFGYAGEDPVLRRRRLLQANLMGPAGLVSVDDGEVLQQTQDGASAYPEANYLVEMGGRDLADADHMVTEVAIRAFYQHYREVMDL</sequence>
<keyword evidence="3" id="KW-0479">Metal-binding</keyword>
<keyword evidence="4" id="KW-0560">Oxidoreductase</keyword>
<dbReference type="InterPro" id="IPR017941">
    <property type="entry name" value="Rieske_2Fe-2S"/>
</dbReference>
<keyword evidence="6" id="KW-0411">Iron-sulfur</keyword>
<dbReference type="RefSeq" id="WP_189255218.1">
    <property type="nucleotide sequence ID" value="NZ_BMRE01000016.1"/>
</dbReference>
<dbReference type="GO" id="GO:0051213">
    <property type="term" value="F:dioxygenase activity"/>
    <property type="evidence" value="ECO:0007669"/>
    <property type="project" value="UniProtKB-KW"/>
</dbReference>
<evidence type="ECO:0000259" key="8">
    <source>
        <dbReference type="PROSITE" id="PS51296"/>
    </source>
</evidence>
<dbReference type="PRINTS" id="PR00090">
    <property type="entry name" value="RNGDIOXGNASE"/>
</dbReference>
<evidence type="ECO:0000256" key="7">
    <source>
        <dbReference type="SAM" id="MobiDB-lite"/>
    </source>
</evidence>
<accession>A0ABQ2UN38</accession>
<feature type="compositionally biased region" description="Polar residues" evidence="7">
    <location>
        <begin position="1"/>
        <end position="11"/>
    </location>
</feature>
<protein>
    <submittedName>
        <fullName evidence="9">3-phenylpropionate dioxygenase</fullName>
    </submittedName>
</protein>
<dbReference type="Gene3D" id="3.90.380.10">
    <property type="entry name" value="Naphthalene 1,2-dioxygenase Alpha Subunit, Chain A, domain 1"/>
    <property type="match status" value="1"/>
</dbReference>
<dbReference type="InterPro" id="IPR001663">
    <property type="entry name" value="Rng_hydr_dOase-A"/>
</dbReference>
<evidence type="ECO:0000256" key="2">
    <source>
        <dbReference type="ARBA" id="ARBA00022714"/>
    </source>
</evidence>
<comment type="cofactor">
    <cofactor evidence="1">
        <name>Fe cation</name>
        <dbReference type="ChEBI" id="CHEBI:24875"/>
    </cofactor>
</comment>
<dbReference type="SUPFAM" id="SSF50022">
    <property type="entry name" value="ISP domain"/>
    <property type="match status" value="1"/>
</dbReference>
<dbReference type="PROSITE" id="PS51296">
    <property type="entry name" value="RIESKE"/>
    <property type="match status" value="1"/>
</dbReference>
<keyword evidence="9" id="KW-0223">Dioxygenase</keyword>
<dbReference type="Pfam" id="PF00355">
    <property type="entry name" value="Rieske"/>
    <property type="match status" value="1"/>
</dbReference>